<reference evidence="1" key="1">
    <citation type="journal article" date="2022" name="bioRxiv">
        <title>Sequencing and chromosome-scale assembly of the giantPleurodeles waltlgenome.</title>
        <authorList>
            <person name="Brown T."/>
            <person name="Elewa A."/>
            <person name="Iarovenko S."/>
            <person name="Subramanian E."/>
            <person name="Araus A.J."/>
            <person name="Petzold A."/>
            <person name="Susuki M."/>
            <person name="Suzuki K.-i.T."/>
            <person name="Hayashi T."/>
            <person name="Toyoda A."/>
            <person name="Oliveira C."/>
            <person name="Osipova E."/>
            <person name="Leigh N.D."/>
            <person name="Simon A."/>
            <person name="Yun M.H."/>
        </authorList>
    </citation>
    <scope>NUCLEOTIDE SEQUENCE</scope>
    <source>
        <strain evidence="1">20211129_DDA</strain>
        <tissue evidence="1">Liver</tissue>
    </source>
</reference>
<evidence type="ECO:0000313" key="2">
    <source>
        <dbReference type="Proteomes" id="UP001066276"/>
    </source>
</evidence>
<accession>A0AAV7PD28</accession>
<keyword evidence="2" id="KW-1185">Reference proteome</keyword>
<dbReference type="EMBL" id="JANPWB010000011">
    <property type="protein sequence ID" value="KAJ1126231.1"/>
    <property type="molecule type" value="Genomic_DNA"/>
</dbReference>
<evidence type="ECO:0000313" key="1">
    <source>
        <dbReference type="EMBL" id="KAJ1126231.1"/>
    </source>
</evidence>
<proteinExistence type="predicted"/>
<dbReference type="Proteomes" id="UP001066276">
    <property type="component" value="Chromosome 7"/>
</dbReference>
<dbReference type="AlphaFoldDB" id="A0AAV7PD28"/>
<protein>
    <submittedName>
        <fullName evidence="1">Uncharacterized protein</fullName>
    </submittedName>
</protein>
<name>A0AAV7PD28_PLEWA</name>
<gene>
    <name evidence="1" type="ORF">NDU88_004639</name>
</gene>
<organism evidence="1 2">
    <name type="scientific">Pleurodeles waltl</name>
    <name type="common">Iberian ribbed newt</name>
    <dbReference type="NCBI Taxonomy" id="8319"/>
    <lineage>
        <taxon>Eukaryota</taxon>
        <taxon>Metazoa</taxon>
        <taxon>Chordata</taxon>
        <taxon>Craniata</taxon>
        <taxon>Vertebrata</taxon>
        <taxon>Euteleostomi</taxon>
        <taxon>Amphibia</taxon>
        <taxon>Batrachia</taxon>
        <taxon>Caudata</taxon>
        <taxon>Salamandroidea</taxon>
        <taxon>Salamandridae</taxon>
        <taxon>Pleurodelinae</taxon>
        <taxon>Pleurodeles</taxon>
    </lineage>
</organism>
<sequence>MEPNKVVQALKTLQDEGREDLIKEGVLEEAWVGLKRPKRLSSGGVSAAVIACSLPPKKFKKCKIKSAEGRKVTRSPEGLRDLLPQASGSNEEFVARKRGAGRCSRRSGVSLAQRVAAGGRGAGRLGAVAGDERQGAQLLSVRASGAVRGR</sequence>
<comment type="caution">
    <text evidence="1">The sequence shown here is derived from an EMBL/GenBank/DDBJ whole genome shotgun (WGS) entry which is preliminary data.</text>
</comment>